<dbReference type="GO" id="GO:0004540">
    <property type="term" value="F:RNA nuclease activity"/>
    <property type="evidence" value="ECO:0007669"/>
    <property type="project" value="InterPro"/>
</dbReference>
<dbReference type="InterPro" id="IPR047140">
    <property type="entry name" value="LabA"/>
</dbReference>
<dbReference type="PANTHER" id="PTHR35458:SF8">
    <property type="entry name" value="SLR0650 PROTEIN"/>
    <property type="match status" value="1"/>
</dbReference>
<name>A0A1G2PML3_TERXR</name>
<organism evidence="2 3">
    <name type="scientific">Terrybacteria sp. (strain RIFCSPHIGHO2_01_FULL_58_15)</name>
    <dbReference type="NCBI Taxonomy" id="1802363"/>
    <lineage>
        <taxon>Bacteria</taxon>
        <taxon>Candidatus Terryibacteriota</taxon>
    </lineage>
</organism>
<dbReference type="InterPro" id="IPR021139">
    <property type="entry name" value="NYN"/>
</dbReference>
<dbReference type="STRING" id="1802363.A2682_03525"/>
<dbReference type="AlphaFoldDB" id="A0A1G2PML3"/>
<evidence type="ECO:0000313" key="2">
    <source>
        <dbReference type="EMBL" id="OHA49547.1"/>
    </source>
</evidence>
<evidence type="ECO:0000313" key="3">
    <source>
        <dbReference type="Proteomes" id="UP000178690"/>
    </source>
</evidence>
<dbReference type="Proteomes" id="UP000178690">
    <property type="component" value="Unassembled WGS sequence"/>
</dbReference>
<proteinExistence type="predicted"/>
<reference evidence="2 3" key="1">
    <citation type="journal article" date="2016" name="Nat. Commun.">
        <title>Thousands of microbial genomes shed light on interconnected biogeochemical processes in an aquifer system.</title>
        <authorList>
            <person name="Anantharaman K."/>
            <person name="Brown C.T."/>
            <person name="Hug L.A."/>
            <person name="Sharon I."/>
            <person name="Castelle C.J."/>
            <person name="Probst A.J."/>
            <person name="Thomas B.C."/>
            <person name="Singh A."/>
            <person name="Wilkins M.J."/>
            <person name="Karaoz U."/>
            <person name="Brodie E.L."/>
            <person name="Williams K.H."/>
            <person name="Hubbard S.S."/>
            <person name="Banfield J.F."/>
        </authorList>
    </citation>
    <scope>NUCLEOTIDE SEQUENCE [LARGE SCALE GENOMIC DNA]</scope>
    <source>
        <strain evidence="3">RIFCSPHIGHO2_01_FULL_58_15</strain>
    </source>
</reference>
<accession>A0A1G2PML3</accession>
<dbReference type="EMBL" id="MHST01000008">
    <property type="protein sequence ID" value="OHA49547.1"/>
    <property type="molecule type" value="Genomic_DNA"/>
</dbReference>
<comment type="caution">
    <text evidence="2">The sequence shown here is derived from an EMBL/GenBank/DDBJ whole genome shotgun (WGS) entry which is preliminary data.</text>
</comment>
<dbReference type="Pfam" id="PF01936">
    <property type="entry name" value="NYN"/>
    <property type="match status" value="1"/>
</dbReference>
<dbReference type="PANTHER" id="PTHR35458">
    <property type="entry name" value="SLR0755 PROTEIN"/>
    <property type="match status" value="1"/>
</dbReference>
<sequence>MSVIRHPSQRVAVFVDVSNLYHSAKHLFVARVNFKALLESAVAGRHLVRSLAYVVRAGEAEEQAFFDALTKAEFEVKMKDLQIFAGGTKKGDWDIGIAVDAIRLAPNLDVIVLATGDGDFVPLVEYLKLHFGIQVELMAFGRSAALRLRETVDDVTDLGDPKFLIRIRRAQGRARPAPASTRPREGSSA</sequence>
<dbReference type="Gene3D" id="3.40.50.1010">
    <property type="entry name" value="5'-nuclease"/>
    <property type="match status" value="1"/>
</dbReference>
<dbReference type="CDD" id="cd10911">
    <property type="entry name" value="PIN_LabA"/>
    <property type="match status" value="1"/>
</dbReference>
<feature type="domain" description="NYN" evidence="1">
    <location>
        <begin position="10"/>
        <end position="158"/>
    </location>
</feature>
<gene>
    <name evidence="2" type="ORF">A2682_03525</name>
</gene>
<evidence type="ECO:0000259" key="1">
    <source>
        <dbReference type="Pfam" id="PF01936"/>
    </source>
</evidence>
<protein>
    <recommendedName>
        <fullName evidence="1">NYN domain-containing protein</fullName>
    </recommendedName>
</protein>